<dbReference type="Proteomes" id="UP000826212">
    <property type="component" value="Chromosome"/>
</dbReference>
<sequence>MKNIRYITIVVLFLLMGCANDLTERNDNPNEPTSVPTPTLLINAQYRLVDDIRDEWFSGRMALLWSEYWTQSNYTDEDRYLYRENSNASAWKLIYTDLNDLKTIIDLNVSEDSKGTMSGYGKNENQIAVARILKSWTFLLLTETYGPIPYESYGNDDPTFQALKLKSGIINPVYADQKAIYYDILNELKEASKMIDESAIAFTQGDNIFHGNAGKWKRLANSLVLRAAMRIRGVDPEIANKAFQDAVTRGVMQSVDDDALFKGENNASNAAPFYKSFAVSNRTDFTMAKPFIDLLKGSVGPFNIVDPRLYFYAAPIGATAINNTGGKAISQGDYLPVASDELGSGIYIPENYEGMPYGLDSKSTGSIGYNNVSLPNAPMQATFGNPFMDYAEVCFLLSEFNDWDQTYYEKGVRASMVRWGVQEKDIKDYIDQLPPASQETVLTQKYIALYMQPYNAWAEYRRTGFPKTLIKPGEVTFVDAEGVIDENQKGKEYYFISLVNDVQDDLPRRVKFSNEEPLLNPQGYQSGVEGLSSSVTAKLVAKSFPIQRPVLSPHTYQTNPTTSSSGGQDLMSTKLWWELE</sequence>
<proteinExistence type="predicted"/>
<organism evidence="1 2">
    <name type="scientific">Halosquirtibacter laminarini</name>
    <dbReference type="NCBI Taxonomy" id="3374600"/>
    <lineage>
        <taxon>Bacteria</taxon>
        <taxon>Pseudomonadati</taxon>
        <taxon>Bacteroidota</taxon>
        <taxon>Bacteroidia</taxon>
        <taxon>Marinilabiliales</taxon>
        <taxon>Prolixibacteraceae</taxon>
        <taxon>Halosquirtibacter</taxon>
    </lineage>
</organism>
<keyword evidence="2" id="KW-1185">Reference proteome</keyword>
<gene>
    <name evidence="1" type="ORF">K4L44_08245</name>
</gene>
<reference evidence="1" key="1">
    <citation type="submission" date="2021-08" db="EMBL/GenBank/DDBJ databases">
        <title>Novel anaerobic bacterium isolated from sea squirt in East Sea, Republic of Korea.</title>
        <authorList>
            <person name="Nguyen T.H."/>
            <person name="Li Z."/>
            <person name="Lee Y.-J."/>
            <person name="Ko J."/>
            <person name="Kim S.-G."/>
        </authorList>
    </citation>
    <scope>NUCLEOTIDE SEQUENCE</scope>
    <source>
        <strain evidence="1">KCTC 25031</strain>
    </source>
</reference>
<keyword evidence="1" id="KW-0449">Lipoprotein</keyword>
<protein>
    <submittedName>
        <fullName evidence="1">SusD/RagB family nutrient-binding outer membrane lipoprotein</fullName>
    </submittedName>
</protein>
<evidence type="ECO:0000313" key="2">
    <source>
        <dbReference type="Proteomes" id="UP000826212"/>
    </source>
</evidence>
<dbReference type="EMBL" id="CP081303">
    <property type="protein sequence ID" value="QZE15807.1"/>
    <property type="molecule type" value="Genomic_DNA"/>
</dbReference>
<accession>A0AC61NQE0</accession>
<name>A0AC61NQE0_9BACT</name>
<evidence type="ECO:0000313" key="1">
    <source>
        <dbReference type="EMBL" id="QZE15807.1"/>
    </source>
</evidence>